<dbReference type="PRINTS" id="PR00344">
    <property type="entry name" value="BCTRLSENSOR"/>
</dbReference>
<dbReference type="CDD" id="cd17574">
    <property type="entry name" value="REC_OmpR"/>
    <property type="match status" value="1"/>
</dbReference>
<dbReference type="SUPFAM" id="SSF63829">
    <property type="entry name" value="Calcium-dependent phosphotriesterase"/>
    <property type="match status" value="3"/>
</dbReference>
<dbReference type="SMART" id="SM00388">
    <property type="entry name" value="HisKA"/>
    <property type="match status" value="1"/>
</dbReference>
<dbReference type="FunFam" id="3.30.565.10:FF:000006">
    <property type="entry name" value="Sensor histidine kinase WalK"/>
    <property type="match status" value="1"/>
</dbReference>
<keyword evidence="4" id="KW-0808">Transferase</keyword>
<evidence type="ECO:0000256" key="9">
    <source>
        <dbReference type="SAM" id="SignalP"/>
    </source>
</evidence>
<dbReference type="InterPro" id="IPR015943">
    <property type="entry name" value="WD40/YVTN_repeat-like_dom_sf"/>
</dbReference>
<evidence type="ECO:0000313" key="13">
    <source>
        <dbReference type="EMBL" id="MST84878.1"/>
    </source>
</evidence>
<dbReference type="SMART" id="SM00342">
    <property type="entry name" value="HTH_ARAC"/>
    <property type="match status" value="1"/>
</dbReference>
<feature type="chain" id="PRO_5029669906" description="histidine kinase" evidence="9">
    <location>
        <begin position="27"/>
        <end position="1376"/>
    </location>
</feature>
<dbReference type="SUPFAM" id="SSF46689">
    <property type="entry name" value="Homeodomain-like"/>
    <property type="match status" value="1"/>
</dbReference>
<dbReference type="Proteomes" id="UP000438914">
    <property type="component" value="Unassembled WGS sequence"/>
</dbReference>
<dbReference type="Gene3D" id="3.40.50.2300">
    <property type="match status" value="1"/>
</dbReference>
<evidence type="ECO:0000256" key="1">
    <source>
        <dbReference type="ARBA" id="ARBA00000085"/>
    </source>
</evidence>
<dbReference type="InterPro" id="IPR018060">
    <property type="entry name" value="HTH_AraC"/>
</dbReference>
<feature type="domain" description="Histidine kinase" evidence="11">
    <location>
        <begin position="858"/>
        <end position="1076"/>
    </location>
</feature>
<feature type="modified residue" description="4-aspartylphosphate" evidence="8">
    <location>
        <position position="1168"/>
    </location>
</feature>
<feature type="domain" description="HTH araC/xylS-type" evidence="10">
    <location>
        <begin position="1272"/>
        <end position="1370"/>
    </location>
</feature>
<evidence type="ECO:0000259" key="11">
    <source>
        <dbReference type="PROSITE" id="PS50109"/>
    </source>
</evidence>
<dbReference type="Pfam" id="PF00072">
    <property type="entry name" value="Response_reg"/>
    <property type="match status" value="1"/>
</dbReference>
<dbReference type="RefSeq" id="WP_154534467.1">
    <property type="nucleotide sequence ID" value="NZ_VUNG01000023.1"/>
</dbReference>
<dbReference type="EC" id="2.7.13.3" evidence="2"/>
<evidence type="ECO:0000259" key="10">
    <source>
        <dbReference type="PROSITE" id="PS01124"/>
    </source>
</evidence>
<dbReference type="GO" id="GO:0000155">
    <property type="term" value="F:phosphorelay sensor kinase activity"/>
    <property type="evidence" value="ECO:0007669"/>
    <property type="project" value="InterPro"/>
</dbReference>
<keyword evidence="14" id="KW-1185">Reference proteome</keyword>
<dbReference type="Gene3D" id="3.30.565.10">
    <property type="entry name" value="Histidine kinase-like ATPase, C-terminal domain"/>
    <property type="match status" value="1"/>
</dbReference>
<sequence>MIKINKHLAWLLLLTCFALLPVPASAAILASSQDYAVKPLGIDMGLSSNYCVAIERDKWGYLWIATEEGLNRFDGSHFYTYYQYLSPGFHGDALGSNALSALLDDTYSPVMWVATQRNGLNAINYADYSIRHYTHQTKDDHSIGSNDLTGLARASDGGLWVCTYWNGVDHFNTHTGQFTHYCRRTLPTLPSDQVWCALDGGHGFLYVGHVYNGLSVIDTHSRRVTNYNHRDDIPSSISGNEVHCLFRDRMGHLWIGTNHGLDLFDPIRQAFLHFQDVPQLKGKIMDIRELGDNRLWIATELQGIVILDISRISDNSPGGSLMPNADALSASMIIGTITEGSSSSQLTGNGIRSLCPDAFGNVWVGLYGSGMDMITQELPAFTHITYSPFPQTGQLTNKNVFGLAIASDGSLWAGTDGSGVNVFNGGGQRIADMPATMGSCVQTIYRDHEGRLWTGSYTDGGKVRETNGTIHAIEGLPAHADVRCYFEDNKQQMWIATTSGLYRTAKATSRVEAYWPVKSYLLRAVYVDDRGYVWLGTFGNGFLICSPSMRILHEMNETNGFPSSDIYHIQNDHRGHIWIATNQGLVCMSSEKRQIQHVYDRRDGMESSYARASMMDADGNLWVSTNKGISCLRHNTRAFINYSWRDNLPKGNFNGGSVCARADGTLFFGSTDGIVSFLPQKVLTQRRPPKVFITGLSLPSANSIGQDSIVCVIGKKQITVDYHHTTFSILFSAQDYALSHTVEYAYQLEGLHSQWALLDDNKVTLHDLPYGHYKLLVRCRLRNQQWSAPTVMELTMQPPFWLSWWAKTLYALMVLAVVIAAIRLYLRKVRLEYLYNSEKREHQLQQKITEERLQFFTNIAHELRTPLTLILGPLDDMARHSDIPQDAKHTLAVVFQSAQRLKALIDKLLEFRKTETANRKLQPQYGNLVDCVRDVCLKYEELNRNPNVVITTMASQPEIMMNFDKDVVTIILDNLISNAVKYTDRGQITIAVSSEDGDGQCRAVLTVSDTGRGISSEVLPHIFDRFYQEQGPHQASGTGIGLALVKNLVGLHHGTITVESKPGKGSVFRVVICGEDSEKLASNTLLKENGGSTAIITPHTSEGSGQAVLPLSGGARERLLLLVVEDDQDIREFIASVFTGLFDVRQAKDGEEGWKVAQETTPDIIISDIMMPRMDGNELCRKIKNDVRTSHIPVILLTAKDTDADKTVGYNAGADSYLTKPFTAGLLRARVDNLLRQRQQLNDTIAHSEPDFSLKRKQLQASLQDIDRQFFQQLDHLIEERISGDVDVSYLAEELHVSVSTLYRKMKTLTGISTNEYIRKYKMQYAEHLLLTGRYSISEVSFMVGMSSPAYFRRCFKEAYGMIPSEYIQKMKEGKK</sequence>
<dbReference type="SUPFAM" id="SSF55874">
    <property type="entry name" value="ATPase domain of HSP90 chaperone/DNA topoisomerase II/histidine kinase"/>
    <property type="match status" value="1"/>
</dbReference>
<dbReference type="InterPro" id="IPR011123">
    <property type="entry name" value="Y_Y_Y"/>
</dbReference>
<dbReference type="Gene3D" id="2.60.40.10">
    <property type="entry name" value="Immunoglobulins"/>
    <property type="match status" value="1"/>
</dbReference>
<dbReference type="InterPro" id="IPR003661">
    <property type="entry name" value="HisK_dim/P_dom"/>
</dbReference>
<dbReference type="CDD" id="cd00082">
    <property type="entry name" value="HisKA"/>
    <property type="match status" value="1"/>
</dbReference>
<comment type="catalytic activity">
    <reaction evidence="1">
        <text>ATP + protein L-histidine = ADP + protein N-phospho-L-histidine.</text>
        <dbReference type="EC" id="2.7.13.3"/>
    </reaction>
</comment>
<dbReference type="Gene3D" id="2.130.10.10">
    <property type="entry name" value="YVTN repeat-like/Quinoprotein amine dehydrogenase"/>
    <property type="match status" value="2"/>
</dbReference>
<dbReference type="PROSITE" id="PS50109">
    <property type="entry name" value="HIS_KIN"/>
    <property type="match status" value="1"/>
</dbReference>
<dbReference type="CDD" id="cd00075">
    <property type="entry name" value="HATPase"/>
    <property type="match status" value="1"/>
</dbReference>
<evidence type="ECO:0000256" key="4">
    <source>
        <dbReference type="ARBA" id="ARBA00022679"/>
    </source>
</evidence>
<dbReference type="InterPro" id="IPR004358">
    <property type="entry name" value="Sig_transdc_His_kin-like_C"/>
</dbReference>
<evidence type="ECO:0000259" key="12">
    <source>
        <dbReference type="PROSITE" id="PS50110"/>
    </source>
</evidence>
<keyword evidence="7" id="KW-0804">Transcription</keyword>
<evidence type="ECO:0000256" key="6">
    <source>
        <dbReference type="ARBA" id="ARBA00023015"/>
    </source>
</evidence>
<dbReference type="InterPro" id="IPR036097">
    <property type="entry name" value="HisK_dim/P_sf"/>
</dbReference>
<dbReference type="Pfam" id="PF12833">
    <property type="entry name" value="HTH_18"/>
    <property type="match status" value="1"/>
</dbReference>
<dbReference type="SUPFAM" id="SSF52172">
    <property type="entry name" value="CheY-like"/>
    <property type="match status" value="1"/>
</dbReference>
<keyword evidence="6" id="KW-0805">Transcription regulation</keyword>
<evidence type="ECO:0000256" key="3">
    <source>
        <dbReference type="ARBA" id="ARBA00022553"/>
    </source>
</evidence>
<evidence type="ECO:0000256" key="8">
    <source>
        <dbReference type="PROSITE-ProRule" id="PRU00169"/>
    </source>
</evidence>
<dbReference type="Gene3D" id="1.10.287.130">
    <property type="match status" value="1"/>
</dbReference>
<dbReference type="Pfam" id="PF00512">
    <property type="entry name" value="HisKA"/>
    <property type="match status" value="1"/>
</dbReference>
<dbReference type="InterPro" id="IPR036890">
    <property type="entry name" value="HATPase_C_sf"/>
</dbReference>
<feature type="domain" description="Response regulatory" evidence="12">
    <location>
        <begin position="1120"/>
        <end position="1235"/>
    </location>
</feature>
<evidence type="ECO:0000256" key="5">
    <source>
        <dbReference type="ARBA" id="ARBA00022777"/>
    </source>
</evidence>
<name>A0A7K0KG63_9BACT</name>
<evidence type="ECO:0000256" key="2">
    <source>
        <dbReference type="ARBA" id="ARBA00012438"/>
    </source>
</evidence>
<keyword evidence="5" id="KW-0418">Kinase</keyword>
<proteinExistence type="predicted"/>
<dbReference type="GO" id="GO:0043565">
    <property type="term" value="F:sequence-specific DNA binding"/>
    <property type="evidence" value="ECO:0007669"/>
    <property type="project" value="InterPro"/>
</dbReference>
<dbReference type="EMBL" id="VUNG01000023">
    <property type="protein sequence ID" value="MST84878.1"/>
    <property type="molecule type" value="Genomic_DNA"/>
</dbReference>
<keyword evidence="9" id="KW-0732">Signal</keyword>
<dbReference type="PROSITE" id="PS01124">
    <property type="entry name" value="HTH_ARAC_FAMILY_2"/>
    <property type="match status" value="1"/>
</dbReference>
<dbReference type="PANTHER" id="PTHR43547">
    <property type="entry name" value="TWO-COMPONENT HISTIDINE KINASE"/>
    <property type="match status" value="1"/>
</dbReference>
<dbReference type="Gene3D" id="1.10.10.60">
    <property type="entry name" value="Homeodomain-like"/>
    <property type="match status" value="2"/>
</dbReference>
<dbReference type="GO" id="GO:0003700">
    <property type="term" value="F:DNA-binding transcription factor activity"/>
    <property type="evidence" value="ECO:0007669"/>
    <property type="project" value="InterPro"/>
</dbReference>
<organism evidence="13 14">
    <name type="scientific">Hallella mizrahii</name>
    <dbReference type="NCBI Taxonomy" id="2606637"/>
    <lineage>
        <taxon>Bacteria</taxon>
        <taxon>Pseudomonadati</taxon>
        <taxon>Bacteroidota</taxon>
        <taxon>Bacteroidia</taxon>
        <taxon>Bacteroidales</taxon>
        <taxon>Prevotellaceae</taxon>
        <taxon>Hallella</taxon>
    </lineage>
</organism>
<dbReference type="SMART" id="SM00448">
    <property type="entry name" value="REC"/>
    <property type="match status" value="1"/>
</dbReference>
<dbReference type="InterPro" id="IPR009057">
    <property type="entry name" value="Homeodomain-like_sf"/>
</dbReference>
<keyword evidence="3 8" id="KW-0597">Phosphoprotein</keyword>
<dbReference type="PANTHER" id="PTHR43547:SF2">
    <property type="entry name" value="HYBRID SIGNAL TRANSDUCTION HISTIDINE KINASE C"/>
    <property type="match status" value="1"/>
</dbReference>
<accession>A0A7K0KG63</accession>
<gene>
    <name evidence="13" type="ORF">FYJ73_09395</name>
</gene>
<feature type="signal peptide" evidence="9">
    <location>
        <begin position="1"/>
        <end position="26"/>
    </location>
</feature>
<dbReference type="Pfam" id="PF07494">
    <property type="entry name" value="Reg_prop"/>
    <property type="match status" value="2"/>
</dbReference>
<dbReference type="InterPro" id="IPR005467">
    <property type="entry name" value="His_kinase_dom"/>
</dbReference>
<dbReference type="InterPro" id="IPR011006">
    <property type="entry name" value="CheY-like_superfamily"/>
</dbReference>
<dbReference type="InterPro" id="IPR013783">
    <property type="entry name" value="Ig-like_fold"/>
</dbReference>
<dbReference type="Pfam" id="PF02518">
    <property type="entry name" value="HATPase_c"/>
    <property type="match status" value="1"/>
</dbReference>
<evidence type="ECO:0000256" key="7">
    <source>
        <dbReference type="ARBA" id="ARBA00023163"/>
    </source>
</evidence>
<evidence type="ECO:0000313" key="14">
    <source>
        <dbReference type="Proteomes" id="UP000438914"/>
    </source>
</evidence>
<dbReference type="PROSITE" id="PS50110">
    <property type="entry name" value="RESPONSE_REGULATORY"/>
    <property type="match status" value="1"/>
</dbReference>
<dbReference type="SUPFAM" id="SSF47384">
    <property type="entry name" value="Homodimeric domain of signal transducing histidine kinase"/>
    <property type="match status" value="1"/>
</dbReference>
<comment type="caution">
    <text evidence="13">The sequence shown here is derived from an EMBL/GenBank/DDBJ whole genome shotgun (WGS) entry which is preliminary data.</text>
</comment>
<dbReference type="InterPro" id="IPR003594">
    <property type="entry name" value="HATPase_dom"/>
</dbReference>
<protein>
    <recommendedName>
        <fullName evidence="2">histidine kinase</fullName>
        <ecNumber evidence="2">2.7.13.3</ecNumber>
    </recommendedName>
</protein>
<dbReference type="Pfam" id="PF07495">
    <property type="entry name" value="Y_Y_Y"/>
    <property type="match status" value="1"/>
</dbReference>
<reference evidence="13 14" key="1">
    <citation type="submission" date="2019-08" db="EMBL/GenBank/DDBJ databases">
        <title>In-depth cultivation of the pig gut microbiome towards novel bacterial diversity and tailored functional studies.</title>
        <authorList>
            <person name="Wylensek D."/>
            <person name="Hitch T.C.A."/>
            <person name="Clavel T."/>
        </authorList>
    </citation>
    <scope>NUCLEOTIDE SEQUENCE [LARGE SCALE GENOMIC DNA]</scope>
    <source>
        <strain evidence="13 14">LKV-178-WT-2A</strain>
    </source>
</reference>
<dbReference type="SMART" id="SM00387">
    <property type="entry name" value="HATPase_c"/>
    <property type="match status" value="1"/>
</dbReference>
<dbReference type="InterPro" id="IPR011110">
    <property type="entry name" value="Reg_prop"/>
</dbReference>
<dbReference type="InterPro" id="IPR001789">
    <property type="entry name" value="Sig_transdc_resp-reg_receiver"/>
</dbReference>